<keyword evidence="3" id="KW-1185">Reference proteome</keyword>
<organism evidence="2 3">
    <name type="scientific">Bradyrhizobium forestalis</name>
    <dbReference type="NCBI Taxonomy" id="1419263"/>
    <lineage>
        <taxon>Bacteria</taxon>
        <taxon>Pseudomonadati</taxon>
        <taxon>Pseudomonadota</taxon>
        <taxon>Alphaproteobacteria</taxon>
        <taxon>Hyphomicrobiales</taxon>
        <taxon>Nitrobacteraceae</taxon>
        <taxon>Bradyrhizobium</taxon>
    </lineage>
</organism>
<proteinExistence type="predicted"/>
<dbReference type="EMBL" id="PGVG01000003">
    <property type="protein sequence ID" value="PJG56388.1"/>
    <property type="molecule type" value="Genomic_DNA"/>
</dbReference>
<dbReference type="InterPro" id="IPR012433">
    <property type="entry name" value="Imm11"/>
</dbReference>
<dbReference type="Pfam" id="PF07791">
    <property type="entry name" value="Imm11"/>
    <property type="match status" value="1"/>
</dbReference>
<name>A0A2M8REY5_9BRAD</name>
<evidence type="ECO:0000313" key="3">
    <source>
        <dbReference type="Proteomes" id="UP000231194"/>
    </source>
</evidence>
<evidence type="ECO:0000313" key="2">
    <source>
        <dbReference type="EMBL" id="PJG56388.1"/>
    </source>
</evidence>
<dbReference type="AlphaFoldDB" id="A0A2M8REY5"/>
<feature type="domain" description="Immunity MXAN-0049 protein" evidence="1">
    <location>
        <begin position="81"/>
        <end position="217"/>
    </location>
</feature>
<comment type="caution">
    <text evidence="2">The sequence shown here is derived from an EMBL/GenBank/DDBJ whole genome shotgun (WGS) entry which is preliminary data.</text>
</comment>
<evidence type="ECO:0000259" key="1">
    <source>
        <dbReference type="Pfam" id="PF07791"/>
    </source>
</evidence>
<accession>A0A2M8REY5</accession>
<reference evidence="2 3" key="1">
    <citation type="submission" date="2017-11" db="EMBL/GenBank/DDBJ databases">
        <title>Bradyrhizobium forestalis sp. nov., an efficient nitrogen-fixing bacterium isolated from nodules of forest legume species in the Amazon.</title>
        <authorList>
            <person name="Costa E.M."/>
            <person name="Guimaraes A."/>
            <person name="Carvalho T.S."/>
            <person name="Rodrigues T.L."/>
            <person name="Ribeiro P.R.A."/>
            <person name="Lebbe L."/>
            <person name="Willems A."/>
            <person name="Moreira F.M.S."/>
        </authorList>
    </citation>
    <scope>NUCLEOTIDE SEQUENCE [LARGE SCALE GENOMIC DNA]</scope>
    <source>
        <strain evidence="2 3">INPA54B</strain>
    </source>
</reference>
<dbReference type="Proteomes" id="UP000231194">
    <property type="component" value="Unassembled WGS sequence"/>
</dbReference>
<gene>
    <name evidence="2" type="ORF">CVM73_06215</name>
</gene>
<protein>
    <recommendedName>
        <fullName evidence="1">Immunity MXAN-0049 protein domain-containing protein</fullName>
    </recommendedName>
</protein>
<sequence length="224" mass="25752">MIGAFSKLSRKAGRRMAYIIRDDLSYSLGKTEVEFFQEDKPPLDAFFDRTDAYPGTIIRATWVSGTILSPDVMPRRVRLIRGEAMYDWLVVRGGATLVSSRFRDAVEQLDPGRHQFFPVVVEDKKGRAWPGSFFIFNVVGRIDSIIEDRSSFKVTGRGQIENWSYQRVGPWQCTLNATVIGDRACWIEHHHSECWFISDRLAALLQERGLTGFRLDERSDEITR</sequence>